<accession>A0A7M2WW83</accession>
<dbReference type="EMBL" id="CP063458">
    <property type="protein sequence ID" value="QOV89807.1"/>
    <property type="molecule type" value="Genomic_DNA"/>
</dbReference>
<organism evidence="1 2">
    <name type="scientific">Humisphaera borealis</name>
    <dbReference type="NCBI Taxonomy" id="2807512"/>
    <lineage>
        <taxon>Bacteria</taxon>
        <taxon>Pseudomonadati</taxon>
        <taxon>Planctomycetota</taxon>
        <taxon>Phycisphaerae</taxon>
        <taxon>Tepidisphaerales</taxon>
        <taxon>Tepidisphaeraceae</taxon>
        <taxon>Humisphaera</taxon>
    </lineage>
</organism>
<dbReference type="SUPFAM" id="SSF51126">
    <property type="entry name" value="Pectin lyase-like"/>
    <property type="match status" value="1"/>
</dbReference>
<protein>
    <recommendedName>
        <fullName evidence="3">Right handed beta helix domain-containing protein</fullName>
    </recommendedName>
</protein>
<dbReference type="SMART" id="SM00710">
    <property type="entry name" value="PbH1"/>
    <property type="match status" value="8"/>
</dbReference>
<reference evidence="1 2" key="1">
    <citation type="submission" date="2020-10" db="EMBL/GenBank/DDBJ databases">
        <title>Wide distribution of Phycisphaera-like planctomycetes from WD2101 soil group in peatlands and genome analysis of the first cultivated representative.</title>
        <authorList>
            <person name="Dedysh S.N."/>
            <person name="Beletsky A.V."/>
            <person name="Ivanova A."/>
            <person name="Kulichevskaya I.S."/>
            <person name="Suzina N.E."/>
            <person name="Philippov D.A."/>
            <person name="Rakitin A.L."/>
            <person name="Mardanov A.V."/>
            <person name="Ravin N.V."/>
        </authorList>
    </citation>
    <scope>NUCLEOTIDE SEQUENCE [LARGE SCALE GENOMIC DNA]</scope>
    <source>
        <strain evidence="1 2">M1803</strain>
    </source>
</reference>
<dbReference type="Proteomes" id="UP000593765">
    <property type="component" value="Chromosome"/>
</dbReference>
<evidence type="ECO:0000313" key="2">
    <source>
        <dbReference type="Proteomes" id="UP000593765"/>
    </source>
</evidence>
<evidence type="ECO:0000313" key="1">
    <source>
        <dbReference type="EMBL" id="QOV89807.1"/>
    </source>
</evidence>
<keyword evidence="2" id="KW-1185">Reference proteome</keyword>
<dbReference type="InterPro" id="IPR012334">
    <property type="entry name" value="Pectin_lyas_fold"/>
</dbReference>
<dbReference type="InterPro" id="IPR006626">
    <property type="entry name" value="PbH1"/>
</dbReference>
<dbReference type="Gene3D" id="2.160.20.10">
    <property type="entry name" value="Single-stranded right-handed beta-helix, Pectin lyase-like"/>
    <property type="match status" value="1"/>
</dbReference>
<sequence>MTIQRRSVVETLEARKLLSTSYFVTADAGYVPQSGARVAPADVNALDLAAGDQLLFSADETFGGPLVLNAADSGEAGAPVVIGSFDPTPGTGPARATLLNASGSGVTATNIQYVVLQDLILDGGNYTTNPGGDGVSFVNTLPGSIKLNSITLKNLDVSDFGSTVVKPKRGEAVATGGWGIRIGGTVDKSGYADVLIEDVSVHHNERGGIEVYGAWNPTSTQYANANVTIRRATVNDNYGIIGFTPKHTGSGIILSDAQLGLIEQSVASYNGKFNASVGGPVGIWAWDADQITIQRNESHHNQTGSTADGGGFDLDGGVTNSVMQYNYSHDNDGAGYGVFQFSGARPFGNNAIRYNISANDGRKNGYGGITMWNGASSPMNTDIHNNTVYMSAATSGTPRAVYVMSPTVNIRVRNNVFQTTPGVRTLEIVGKQTGLVFQGNAYYAGGGSLSIKDFTTTYTTVSAWRTKSGQEKLGTVNTDLSGDPGLTSVTVPTFNNASTLLNDLLGMSSFRLSSTSAARNAGVAITGTYYGPPLTGLDFFDGLSPDGAWSIGADDAA</sequence>
<dbReference type="AlphaFoldDB" id="A0A7M2WW83"/>
<name>A0A7M2WW83_9BACT</name>
<proteinExistence type="predicted"/>
<dbReference type="RefSeq" id="WP_206292866.1">
    <property type="nucleotide sequence ID" value="NZ_CP063458.1"/>
</dbReference>
<evidence type="ECO:0008006" key="3">
    <source>
        <dbReference type="Google" id="ProtNLM"/>
    </source>
</evidence>
<dbReference type="KEGG" id="hbs:IPV69_00075"/>
<gene>
    <name evidence="1" type="ORF">IPV69_00075</name>
</gene>
<dbReference type="InterPro" id="IPR011050">
    <property type="entry name" value="Pectin_lyase_fold/virulence"/>
</dbReference>